<proteinExistence type="inferred from homology"/>
<feature type="transmembrane region" description="Helical" evidence="6">
    <location>
        <begin position="161"/>
        <end position="179"/>
    </location>
</feature>
<reference evidence="9" key="1">
    <citation type="submission" date="2017-08" db="EMBL/GenBank/DDBJ databases">
        <authorList>
            <person name="Varghese N."/>
            <person name="Submissions S."/>
        </authorList>
    </citation>
    <scope>NUCLEOTIDE SEQUENCE [LARGE SCALE GENOMIC DNA]</scope>
    <source>
        <strain evidence="9">KCTC 23107</strain>
    </source>
</reference>
<evidence type="ECO:0000256" key="1">
    <source>
        <dbReference type="ARBA" id="ARBA00004651"/>
    </source>
</evidence>
<dbReference type="PANTHER" id="PTHR12677">
    <property type="entry name" value="GOLGI APPARATUS MEMBRANE PROTEIN TVP38-RELATED"/>
    <property type="match status" value="1"/>
</dbReference>
<dbReference type="Proteomes" id="UP000219465">
    <property type="component" value="Unassembled WGS sequence"/>
</dbReference>
<feature type="domain" description="VTT" evidence="7">
    <location>
        <begin position="64"/>
        <end position="181"/>
    </location>
</feature>
<keyword evidence="5 6" id="KW-0472">Membrane</keyword>
<evidence type="ECO:0000256" key="3">
    <source>
        <dbReference type="ARBA" id="ARBA00022692"/>
    </source>
</evidence>
<dbReference type="AlphaFoldDB" id="A0A286HMS6"/>
<organism evidence="8 9">
    <name type="scientific">Hoeflea halophila</name>
    <dbReference type="NCBI Taxonomy" id="714899"/>
    <lineage>
        <taxon>Bacteria</taxon>
        <taxon>Pseudomonadati</taxon>
        <taxon>Pseudomonadota</taxon>
        <taxon>Alphaproteobacteria</taxon>
        <taxon>Hyphomicrobiales</taxon>
        <taxon>Rhizobiaceae</taxon>
        <taxon>Hoeflea</taxon>
    </lineage>
</organism>
<dbReference type="OrthoDB" id="284062at2"/>
<dbReference type="EMBL" id="OCPC01000001">
    <property type="protein sequence ID" value="SOE08786.1"/>
    <property type="molecule type" value="Genomic_DNA"/>
</dbReference>
<comment type="subcellular location">
    <subcellularLocation>
        <location evidence="1 6">Cell membrane</location>
        <topology evidence="1 6">Multi-pass membrane protein</topology>
    </subcellularLocation>
</comment>
<dbReference type="InterPro" id="IPR032816">
    <property type="entry name" value="VTT_dom"/>
</dbReference>
<protein>
    <recommendedName>
        <fullName evidence="6">TVP38/TMEM64 family membrane protein</fullName>
    </recommendedName>
</protein>
<evidence type="ECO:0000256" key="2">
    <source>
        <dbReference type="ARBA" id="ARBA00022475"/>
    </source>
</evidence>
<evidence type="ECO:0000256" key="4">
    <source>
        <dbReference type="ARBA" id="ARBA00022989"/>
    </source>
</evidence>
<evidence type="ECO:0000256" key="5">
    <source>
        <dbReference type="ARBA" id="ARBA00023136"/>
    </source>
</evidence>
<dbReference type="InterPro" id="IPR015414">
    <property type="entry name" value="TMEM64"/>
</dbReference>
<accession>A0A286HMS6</accession>
<dbReference type="GO" id="GO:0005886">
    <property type="term" value="C:plasma membrane"/>
    <property type="evidence" value="ECO:0007669"/>
    <property type="project" value="UniProtKB-SubCell"/>
</dbReference>
<comment type="similarity">
    <text evidence="6">Belongs to the TVP38/TMEM64 family.</text>
</comment>
<evidence type="ECO:0000259" key="7">
    <source>
        <dbReference type="Pfam" id="PF09335"/>
    </source>
</evidence>
<feature type="transmembrane region" description="Helical" evidence="6">
    <location>
        <begin position="6"/>
        <end position="25"/>
    </location>
</feature>
<feature type="transmembrane region" description="Helical" evidence="6">
    <location>
        <begin position="83"/>
        <end position="104"/>
    </location>
</feature>
<sequence>MKPLLKVMLLLATAFALTFFIGRILGILTVENVRHWLELAGSVDPLWLAGTVVVLLFLDLFVAVPTLTITILAGFFLGFPAGAAAAFTGMSLAAFCGYGISRVWGDRITSFLLRNPSDRLQMAQAFQRNGPAMIMLSRAAPIVPEVTACMAGATRMPFVRYLAYYSLSTLPYVLIASYAGSISSPESPQPAIYAALALYAALWIGWYLFRRHTGKISVS</sequence>
<keyword evidence="3 6" id="KW-0812">Transmembrane</keyword>
<keyword evidence="2 6" id="KW-1003">Cell membrane</keyword>
<dbReference type="PANTHER" id="PTHR12677:SF59">
    <property type="entry name" value="GOLGI APPARATUS MEMBRANE PROTEIN TVP38-RELATED"/>
    <property type="match status" value="1"/>
</dbReference>
<evidence type="ECO:0000313" key="9">
    <source>
        <dbReference type="Proteomes" id="UP000219465"/>
    </source>
</evidence>
<evidence type="ECO:0000256" key="6">
    <source>
        <dbReference type="RuleBase" id="RU366058"/>
    </source>
</evidence>
<feature type="transmembrane region" description="Helical" evidence="6">
    <location>
        <begin position="191"/>
        <end position="209"/>
    </location>
</feature>
<dbReference type="Pfam" id="PF09335">
    <property type="entry name" value="VTT_dom"/>
    <property type="match status" value="1"/>
</dbReference>
<evidence type="ECO:0000313" key="8">
    <source>
        <dbReference type="EMBL" id="SOE08786.1"/>
    </source>
</evidence>
<dbReference type="RefSeq" id="WP_143438920.1">
    <property type="nucleotide sequence ID" value="NZ_OCPC01000001.1"/>
</dbReference>
<name>A0A286HMS6_9HYPH</name>
<feature type="transmembrane region" description="Helical" evidence="6">
    <location>
        <begin position="46"/>
        <end position="77"/>
    </location>
</feature>
<keyword evidence="4 6" id="KW-1133">Transmembrane helix</keyword>
<keyword evidence="9" id="KW-1185">Reference proteome</keyword>
<gene>
    <name evidence="8" type="ORF">SAMN05877838_0516</name>
</gene>